<sequence>MHAFYYYFRPLAVLGKIFGAFPIENVLSCDPHKLRYKKLSFTFVYSLCLQYGLLVLIQSLSGFQFQADTMPLKLLKYLVIFMVVRSLSSFTFSLFTHAHRMPRLIQLLDAFDVKKKDLLALGNEWCLSTNVAVRIICPMLFFVFFASTYAYASKNLIKQIYPASQSQKPFLFSAADYFGVLCSWHVLPSLYFIIFSSIISKNYKHINETLIEKKCTGNYYKIDAIQKIDGTMEDTIGQMRVLHNMLSEATVQLNKCYGSFMAIEKIFMCSAVVINGAKVARLFQGIPLSTLSEKSRNEVQLWLLQLSVHPVHVNAAGYFILDKTQTFEVLSSIATYLIVAVQLLEDQKTTV</sequence>
<name>A0A6J2YRQ8_SITOR</name>
<comment type="function">
    <text evidence="7">Gustatory receptor which mediates acceptance or avoidance behavior, depending on its substrates.</text>
</comment>
<evidence type="ECO:0000256" key="7">
    <source>
        <dbReference type="RuleBase" id="RU363108"/>
    </source>
</evidence>
<dbReference type="GO" id="GO:0038023">
    <property type="term" value="F:signaling receptor activity"/>
    <property type="evidence" value="ECO:0007669"/>
    <property type="project" value="UniProtKB-ARBA"/>
</dbReference>
<dbReference type="GO" id="GO:0007165">
    <property type="term" value="P:signal transduction"/>
    <property type="evidence" value="ECO:0007669"/>
    <property type="project" value="UniProtKB-KW"/>
</dbReference>
<protein>
    <recommendedName>
        <fullName evidence="7">Gustatory receptor</fullName>
    </recommendedName>
</protein>
<gene>
    <name evidence="9" type="primary">LOC115889983</name>
</gene>
<keyword evidence="3 7" id="KW-0812">Transmembrane</keyword>
<dbReference type="AlphaFoldDB" id="A0A6J2YRQ8"/>
<keyword evidence="2 7" id="KW-1003">Cell membrane</keyword>
<dbReference type="GO" id="GO:0050909">
    <property type="term" value="P:sensory perception of taste"/>
    <property type="evidence" value="ECO:0007669"/>
    <property type="project" value="InterPro"/>
</dbReference>
<comment type="subcellular location">
    <subcellularLocation>
        <location evidence="1 7">Cell membrane</location>
        <topology evidence="1 7">Multi-pass membrane protein</topology>
    </subcellularLocation>
</comment>
<evidence type="ECO:0000256" key="5">
    <source>
        <dbReference type="ARBA" id="ARBA00023136"/>
    </source>
</evidence>
<dbReference type="OrthoDB" id="2015098at2759"/>
<keyword evidence="6 7" id="KW-0675">Receptor</keyword>
<dbReference type="GO" id="GO:0005886">
    <property type="term" value="C:plasma membrane"/>
    <property type="evidence" value="ECO:0007669"/>
    <property type="project" value="UniProtKB-SubCell"/>
</dbReference>
<organism evidence="8 9">
    <name type="scientific">Sitophilus oryzae</name>
    <name type="common">Rice weevil</name>
    <name type="synonym">Curculio oryzae</name>
    <dbReference type="NCBI Taxonomy" id="7048"/>
    <lineage>
        <taxon>Eukaryota</taxon>
        <taxon>Metazoa</taxon>
        <taxon>Ecdysozoa</taxon>
        <taxon>Arthropoda</taxon>
        <taxon>Hexapoda</taxon>
        <taxon>Insecta</taxon>
        <taxon>Pterygota</taxon>
        <taxon>Neoptera</taxon>
        <taxon>Endopterygota</taxon>
        <taxon>Coleoptera</taxon>
        <taxon>Polyphaga</taxon>
        <taxon>Cucujiformia</taxon>
        <taxon>Curculionidae</taxon>
        <taxon>Dryophthorinae</taxon>
        <taxon>Sitophilus</taxon>
    </lineage>
</organism>
<reference evidence="9" key="1">
    <citation type="submission" date="2025-08" db="UniProtKB">
        <authorList>
            <consortium name="RefSeq"/>
        </authorList>
    </citation>
    <scope>IDENTIFICATION</scope>
    <source>
        <tissue evidence="9">Gonads</tissue>
    </source>
</reference>
<keyword evidence="5 7" id="KW-0472">Membrane</keyword>
<dbReference type="RefSeq" id="XP_030765946.1">
    <property type="nucleotide sequence ID" value="XM_030910086.1"/>
</dbReference>
<dbReference type="Pfam" id="PF08395">
    <property type="entry name" value="7tm_7"/>
    <property type="match status" value="2"/>
</dbReference>
<evidence type="ECO:0000256" key="6">
    <source>
        <dbReference type="ARBA" id="ARBA00023170"/>
    </source>
</evidence>
<evidence type="ECO:0000256" key="4">
    <source>
        <dbReference type="ARBA" id="ARBA00022989"/>
    </source>
</evidence>
<dbReference type="Proteomes" id="UP000504635">
    <property type="component" value="Unplaced"/>
</dbReference>
<comment type="similarity">
    <text evidence="7">Belongs to the insect chemoreceptor superfamily. Gustatory receptor (GR) family.</text>
</comment>
<evidence type="ECO:0000256" key="3">
    <source>
        <dbReference type="ARBA" id="ARBA00022692"/>
    </source>
</evidence>
<feature type="transmembrane region" description="Helical" evidence="7">
    <location>
        <begin position="171"/>
        <end position="194"/>
    </location>
</feature>
<keyword evidence="8" id="KW-1185">Reference proteome</keyword>
<dbReference type="GO" id="GO:0051606">
    <property type="term" value="P:detection of stimulus"/>
    <property type="evidence" value="ECO:0007669"/>
    <property type="project" value="UniProtKB-ARBA"/>
</dbReference>
<dbReference type="PANTHER" id="PTHR21421:SF29">
    <property type="entry name" value="GUSTATORY RECEPTOR 5A FOR TREHALOSE-RELATED"/>
    <property type="match status" value="1"/>
</dbReference>
<feature type="transmembrane region" description="Helical" evidence="7">
    <location>
        <begin position="77"/>
        <end position="95"/>
    </location>
</feature>
<evidence type="ECO:0000313" key="8">
    <source>
        <dbReference type="Proteomes" id="UP000504635"/>
    </source>
</evidence>
<proteinExistence type="inferred from homology"/>
<evidence type="ECO:0000256" key="2">
    <source>
        <dbReference type="ARBA" id="ARBA00022475"/>
    </source>
</evidence>
<evidence type="ECO:0000313" key="9">
    <source>
        <dbReference type="RefSeq" id="XP_030765946.1"/>
    </source>
</evidence>
<dbReference type="PANTHER" id="PTHR21421">
    <property type="entry name" value="GUSTATORY RECEPTOR"/>
    <property type="match status" value="1"/>
</dbReference>
<keyword evidence="7" id="KW-0807">Transducer</keyword>
<feature type="transmembrane region" description="Helical" evidence="7">
    <location>
        <begin position="6"/>
        <end position="27"/>
    </location>
</feature>
<comment type="caution">
    <text evidence="7">Lacks conserved residue(s) required for the propagation of feature annotation.</text>
</comment>
<evidence type="ECO:0000256" key="1">
    <source>
        <dbReference type="ARBA" id="ARBA00004651"/>
    </source>
</evidence>
<keyword evidence="4 7" id="KW-1133">Transmembrane helix</keyword>
<feature type="transmembrane region" description="Helical" evidence="7">
    <location>
        <begin position="39"/>
        <end position="57"/>
    </location>
</feature>
<dbReference type="GeneID" id="115889983"/>
<feature type="transmembrane region" description="Helical" evidence="7">
    <location>
        <begin position="131"/>
        <end position="151"/>
    </location>
</feature>
<accession>A0A6J2YRQ8</accession>
<dbReference type="InterPro" id="IPR013604">
    <property type="entry name" value="7TM_chemorcpt"/>
</dbReference>